<proteinExistence type="predicted"/>
<sequence>MDNSLSTRIKNEEHDGTMPNVARNPSVEGTSSTSASVTVRIPTPDEPATIIVTLSDLRLVVSSPSGLETQTFEVQSACIRLASPKWAALVDLPATSIVQGKRSIEIEEEHADVIEAVLCACHLQHVDSQIGLENFESLVKVAQVCNRHEVTAALRPYIREWVHAWLPTLHKPSYEMWLLVAYVFGYRDVFQCASEHVALNMSLSDEGYNVAHNEATFSLEVLPRPILDNLVRIRTAHITDTLSACYGFVDTLLDSSFSICSRKCRSMALGSFSIGLTDNGLWPERARPDDVKMSVNHFRATLLQIEIIKQQDLCPAIRCEELTIHFDLPTIERDSELETHFKTLQYQLQSPELLAWEHVAISELGYLPRDFYQLDSDSIDDTDYDEDETDPSEPEEEFTDYEGDVSE</sequence>
<name>A0A6A6WTX2_9PLEO</name>
<dbReference type="EMBL" id="MU002348">
    <property type="protein sequence ID" value="KAF2787207.1"/>
    <property type="molecule type" value="Genomic_DNA"/>
</dbReference>
<accession>A0A6A6WTX2</accession>
<feature type="region of interest" description="Disordered" evidence="1">
    <location>
        <begin position="1"/>
        <end position="40"/>
    </location>
</feature>
<feature type="compositionally biased region" description="Polar residues" evidence="1">
    <location>
        <begin position="27"/>
        <end position="37"/>
    </location>
</feature>
<organism evidence="2 3">
    <name type="scientific">Melanomma pulvis-pyrius CBS 109.77</name>
    <dbReference type="NCBI Taxonomy" id="1314802"/>
    <lineage>
        <taxon>Eukaryota</taxon>
        <taxon>Fungi</taxon>
        <taxon>Dikarya</taxon>
        <taxon>Ascomycota</taxon>
        <taxon>Pezizomycotina</taxon>
        <taxon>Dothideomycetes</taxon>
        <taxon>Pleosporomycetidae</taxon>
        <taxon>Pleosporales</taxon>
        <taxon>Melanommataceae</taxon>
        <taxon>Melanomma</taxon>
    </lineage>
</organism>
<evidence type="ECO:0000313" key="2">
    <source>
        <dbReference type="EMBL" id="KAF2787207.1"/>
    </source>
</evidence>
<feature type="region of interest" description="Disordered" evidence="1">
    <location>
        <begin position="376"/>
        <end position="407"/>
    </location>
</feature>
<dbReference type="AlphaFoldDB" id="A0A6A6WTX2"/>
<gene>
    <name evidence="2" type="ORF">K505DRAFT_421919</name>
</gene>
<evidence type="ECO:0000256" key="1">
    <source>
        <dbReference type="SAM" id="MobiDB-lite"/>
    </source>
</evidence>
<reference evidence="2" key="1">
    <citation type="journal article" date="2020" name="Stud. Mycol.">
        <title>101 Dothideomycetes genomes: a test case for predicting lifestyles and emergence of pathogens.</title>
        <authorList>
            <person name="Haridas S."/>
            <person name="Albert R."/>
            <person name="Binder M."/>
            <person name="Bloem J."/>
            <person name="Labutti K."/>
            <person name="Salamov A."/>
            <person name="Andreopoulos B."/>
            <person name="Baker S."/>
            <person name="Barry K."/>
            <person name="Bills G."/>
            <person name="Bluhm B."/>
            <person name="Cannon C."/>
            <person name="Castanera R."/>
            <person name="Culley D."/>
            <person name="Daum C."/>
            <person name="Ezra D."/>
            <person name="Gonzalez J."/>
            <person name="Henrissat B."/>
            <person name="Kuo A."/>
            <person name="Liang C."/>
            <person name="Lipzen A."/>
            <person name="Lutzoni F."/>
            <person name="Magnuson J."/>
            <person name="Mondo S."/>
            <person name="Nolan M."/>
            <person name="Ohm R."/>
            <person name="Pangilinan J."/>
            <person name="Park H.-J."/>
            <person name="Ramirez L."/>
            <person name="Alfaro M."/>
            <person name="Sun H."/>
            <person name="Tritt A."/>
            <person name="Yoshinaga Y."/>
            <person name="Zwiers L.-H."/>
            <person name="Turgeon B."/>
            <person name="Goodwin S."/>
            <person name="Spatafora J."/>
            <person name="Crous P."/>
            <person name="Grigoriev I."/>
        </authorList>
    </citation>
    <scope>NUCLEOTIDE SEQUENCE</scope>
    <source>
        <strain evidence="2">CBS 109.77</strain>
    </source>
</reference>
<feature type="compositionally biased region" description="Acidic residues" evidence="1">
    <location>
        <begin position="377"/>
        <end position="407"/>
    </location>
</feature>
<evidence type="ECO:0008006" key="4">
    <source>
        <dbReference type="Google" id="ProtNLM"/>
    </source>
</evidence>
<evidence type="ECO:0000313" key="3">
    <source>
        <dbReference type="Proteomes" id="UP000799757"/>
    </source>
</evidence>
<dbReference type="Proteomes" id="UP000799757">
    <property type="component" value="Unassembled WGS sequence"/>
</dbReference>
<protein>
    <recommendedName>
        <fullName evidence="4">BTB domain-containing protein</fullName>
    </recommendedName>
</protein>
<dbReference type="OrthoDB" id="5275938at2759"/>
<keyword evidence="3" id="KW-1185">Reference proteome</keyword>